<dbReference type="PRINTS" id="PR01437">
    <property type="entry name" value="NUOXDRDTASE4"/>
</dbReference>
<keyword evidence="12 17" id="KW-0520">NAD</keyword>
<evidence type="ECO:0000256" key="16">
    <source>
        <dbReference type="ARBA" id="ARBA00049551"/>
    </source>
</evidence>
<keyword evidence="10 17" id="KW-0249">Electron transport</keyword>
<evidence type="ECO:0000256" key="8">
    <source>
        <dbReference type="ARBA" id="ARBA00022692"/>
    </source>
</evidence>
<dbReference type="PANTHER" id="PTHR43507:SF20">
    <property type="entry name" value="NADH-UBIQUINONE OXIDOREDUCTASE CHAIN 4"/>
    <property type="match status" value="1"/>
</dbReference>
<feature type="transmembrane region" description="Helical" evidence="17">
    <location>
        <begin position="85"/>
        <end position="101"/>
    </location>
</feature>
<feature type="transmembrane region" description="Helical" evidence="17">
    <location>
        <begin position="372"/>
        <end position="395"/>
    </location>
</feature>
<keyword evidence="6 17" id="KW-0813">Transport</keyword>
<comment type="subcellular location">
    <subcellularLocation>
        <location evidence="2 17">Mitochondrion membrane</location>
        <topology evidence="2 17">Multi-pass membrane protein</topology>
    </subcellularLocation>
</comment>
<dbReference type="GO" id="GO:0042773">
    <property type="term" value="P:ATP synthesis coupled electron transport"/>
    <property type="evidence" value="ECO:0007669"/>
    <property type="project" value="InterPro"/>
</dbReference>
<dbReference type="GO" id="GO:0003954">
    <property type="term" value="F:NADH dehydrogenase activity"/>
    <property type="evidence" value="ECO:0007669"/>
    <property type="project" value="TreeGrafter"/>
</dbReference>
<name>A0A8T9ZWH4_9HEMI</name>
<evidence type="ECO:0000256" key="1">
    <source>
        <dbReference type="ARBA" id="ARBA00003257"/>
    </source>
</evidence>
<evidence type="ECO:0000256" key="15">
    <source>
        <dbReference type="ARBA" id="ARBA00023136"/>
    </source>
</evidence>
<comment type="catalytic activity">
    <reaction evidence="16 17">
        <text>a ubiquinone + NADH + 5 H(+)(in) = a ubiquinol + NAD(+) + 4 H(+)(out)</text>
        <dbReference type="Rhea" id="RHEA:29091"/>
        <dbReference type="Rhea" id="RHEA-COMP:9565"/>
        <dbReference type="Rhea" id="RHEA-COMP:9566"/>
        <dbReference type="ChEBI" id="CHEBI:15378"/>
        <dbReference type="ChEBI" id="CHEBI:16389"/>
        <dbReference type="ChEBI" id="CHEBI:17976"/>
        <dbReference type="ChEBI" id="CHEBI:57540"/>
        <dbReference type="ChEBI" id="CHEBI:57945"/>
        <dbReference type="EC" id="7.1.1.2"/>
    </reaction>
</comment>
<dbReference type="InterPro" id="IPR000260">
    <property type="entry name" value="NADH4_N"/>
</dbReference>
<evidence type="ECO:0000256" key="13">
    <source>
        <dbReference type="ARBA" id="ARBA00023075"/>
    </source>
</evidence>
<dbReference type="GO" id="GO:0015990">
    <property type="term" value="P:electron transport coupled proton transport"/>
    <property type="evidence" value="ECO:0007669"/>
    <property type="project" value="TreeGrafter"/>
</dbReference>
<organism evidence="20">
    <name type="scientific">Stenophyella macreta</name>
    <dbReference type="NCBI Taxonomy" id="2813424"/>
    <lineage>
        <taxon>Eukaryota</taxon>
        <taxon>Metazoa</taxon>
        <taxon>Ecdysozoa</taxon>
        <taxon>Arthropoda</taxon>
        <taxon>Hexapoda</taxon>
        <taxon>Insecta</taxon>
        <taxon>Pterygota</taxon>
        <taxon>Neoptera</taxon>
        <taxon>Paraneoptera</taxon>
        <taxon>Hemiptera</taxon>
        <taxon>Heteroptera</taxon>
        <taxon>Panheteroptera</taxon>
        <taxon>Pentatomomorpha</taxon>
        <taxon>Lygaeoidea</taxon>
        <taxon>Pachygronthidae</taxon>
        <taxon>Pachygronthinae</taxon>
        <taxon>Teracriini</taxon>
        <taxon>Stenophyella</taxon>
    </lineage>
</organism>
<feature type="transmembrane region" description="Helical" evidence="17">
    <location>
        <begin position="295"/>
        <end position="316"/>
    </location>
</feature>
<feature type="transmembrane region" description="Helical" evidence="17">
    <location>
        <begin position="207"/>
        <end position="226"/>
    </location>
</feature>
<sequence>MMKIIFFSLFLTPLLTNWWLVSSMLSLFMIYLLSFSLKSFYINISYGYGMDNISYWLIVLSFWIVFLMIFASYKIKMTNNFKNEFIFMNLFLLIMLVLSFSTSNLLYYYIFFESTIIPTLFLIFGWGYQPERLSAGFYFLFYTLFASLPLFLGIIYIYNFSNCLFMFMITIDSSFYLYLCMILAFLFKMPMLFFHFWLPKAHVEAPISGSMILAGVLLKLGGYGFYRVYTFLNDFSVFYNYIPLVISMFGTFIVGFLCLCQFDIKTLIAYSSVAHMGLVIGGIMTLNVWGLYGSFVLMLGHGLCSSGLFCLANIVYERTYSRSLLINKGLVTCMPVGALFWFIFSANNMSSPISLNFVGEIFLVNSIMSYNYFLFFYLAFSAFLSCCYSIYLFSITQHGSLFSLLNINMTFSIREYLLLLFHLVPLNLLFLGLDLFMY</sequence>
<evidence type="ECO:0000256" key="10">
    <source>
        <dbReference type="ARBA" id="ARBA00022982"/>
    </source>
</evidence>
<feature type="transmembrane region" description="Helical" evidence="17">
    <location>
        <begin position="267"/>
        <end position="289"/>
    </location>
</feature>
<evidence type="ECO:0000256" key="7">
    <source>
        <dbReference type="ARBA" id="ARBA00022660"/>
    </source>
</evidence>
<dbReference type="EMBL" id="MW619646">
    <property type="protein sequence ID" value="UPL65307.1"/>
    <property type="molecule type" value="Genomic_DNA"/>
</dbReference>
<feature type="transmembrane region" description="Helical" evidence="17">
    <location>
        <begin position="53"/>
        <end position="73"/>
    </location>
</feature>
<dbReference type="GO" id="GO:0008137">
    <property type="term" value="F:NADH dehydrogenase (ubiquinone) activity"/>
    <property type="evidence" value="ECO:0007669"/>
    <property type="project" value="UniProtKB-UniRule"/>
</dbReference>
<feature type="domain" description="NADH:quinone oxidoreductase/Mrp antiporter transmembrane" evidence="18">
    <location>
        <begin position="103"/>
        <end position="384"/>
    </location>
</feature>
<feature type="transmembrane region" description="Helical" evidence="17">
    <location>
        <begin position="7"/>
        <end position="33"/>
    </location>
</feature>
<comment type="function">
    <text evidence="17">Core subunit of the mitochondrial membrane respiratory chain NADH dehydrogenase (Complex I) which catalyzes electron transfer from NADH through the respiratory chain, using ubiquinone as an electron acceptor. Essential for the catalytic activity and assembly of complex I.</text>
</comment>
<dbReference type="InterPro" id="IPR001750">
    <property type="entry name" value="ND/Mrp_TM"/>
</dbReference>
<evidence type="ECO:0000313" key="20">
    <source>
        <dbReference type="EMBL" id="UPL65307.1"/>
    </source>
</evidence>
<keyword evidence="8 17" id="KW-0812">Transmembrane</keyword>
<dbReference type="InterPro" id="IPR003918">
    <property type="entry name" value="NADH_UbQ_OxRdtase"/>
</dbReference>
<comment type="function">
    <text evidence="1">Core subunit of the mitochondrial membrane respiratory chain NADH dehydrogenase (Complex I) that is believed to belong to the minimal assembly required for catalysis. Complex I functions in the transfer of electrons from NADH to the respiratory chain. The immediate electron acceptor for the enzyme is believed to be ubiquinone.</text>
</comment>
<dbReference type="AlphaFoldDB" id="A0A8T9ZWH4"/>
<comment type="similarity">
    <text evidence="3 17">Belongs to the complex I subunit 4 family.</text>
</comment>
<dbReference type="Pfam" id="PF01059">
    <property type="entry name" value="Oxidored_q5_N"/>
    <property type="match status" value="1"/>
</dbReference>
<dbReference type="GO" id="GO:0048039">
    <property type="term" value="F:ubiquinone binding"/>
    <property type="evidence" value="ECO:0007669"/>
    <property type="project" value="TreeGrafter"/>
</dbReference>
<dbReference type="GO" id="GO:0031966">
    <property type="term" value="C:mitochondrial membrane"/>
    <property type="evidence" value="ECO:0007669"/>
    <property type="project" value="UniProtKB-SubCell"/>
</dbReference>
<evidence type="ECO:0000259" key="18">
    <source>
        <dbReference type="Pfam" id="PF00361"/>
    </source>
</evidence>
<keyword evidence="14 17" id="KW-0496">Mitochondrion</keyword>
<keyword evidence="7 17" id="KW-0679">Respiratory chain</keyword>
<feature type="transmembrane region" description="Helical" evidence="17">
    <location>
        <begin position="135"/>
        <end position="158"/>
    </location>
</feature>
<protein>
    <recommendedName>
        <fullName evidence="5 17">NADH-ubiquinone oxidoreductase chain 4</fullName>
        <ecNumber evidence="4 17">7.1.1.2</ecNumber>
    </recommendedName>
</protein>
<evidence type="ECO:0000256" key="11">
    <source>
        <dbReference type="ARBA" id="ARBA00022989"/>
    </source>
</evidence>
<keyword evidence="13 17" id="KW-0830">Ubiquinone</keyword>
<evidence type="ECO:0000256" key="2">
    <source>
        <dbReference type="ARBA" id="ARBA00004225"/>
    </source>
</evidence>
<feature type="transmembrane region" description="Helical" evidence="17">
    <location>
        <begin position="238"/>
        <end position="260"/>
    </location>
</feature>
<feature type="transmembrane region" description="Helical" evidence="17">
    <location>
        <begin position="107"/>
        <end position="128"/>
    </location>
</feature>
<dbReference type="Pfam" id="PF00361">
    <property type="entry name" value="Proton_antipo_M"/>
    <property type="match status" value="1"/>
</dbReference>
<evidence type="ECO:0000256" key="3">
    <source>
        <dbReference type="ARBA" id="ARBA00009025"/>
    </source>
</evidence>
<evidence type="ECO:0000256" key="5">
    <source>
        <dbReference type="ARBA" id="ARBA00021006"/>
    </source>
</evidence>
<proteinExistence type="inferred from homology"/>
<evidence type="ECO:0000256" key="17">
    <source>
        <dbReference type="RuleBase" id="RU003297"/>
    </source>
</evidence>
<evidence type="ECO:0000256" key="12">
    <source>
        <dbReference type="ARBA" id="ARBA00023027"/>
    </source>
</evidence>
<keyword evidence="11 17" id="KW-1133">Transmembrane helix</keyword>
<evidence type="ECO:0000256" key="14">
    <source>
        <dbReference type="ARBA" id="ARBA00023128"/>
    </source>
</evidence>
<geneLocation type="mitochondrion" evidence="20"/>
<feature type="transmembrane region" description="Helical" evidence="17">
    <location>
        <begin position="416"/>
        <end position="437"/>
    </location>
</feature>
<evidence type="ECO:0000256" key="6">
    <source>
        <dbReference type="ARBA" id="ARBA00022448"/>
    </source>
</evidence>
<evidence type="ECO:0000259" key="19">
    <source>
        <dbReference type="Pfam" id="PF01059"/>
    </source>
</evidence>
<feature type="transmembrane region" description="Helical" evidence="17">
    <location>
        <begin position="325"/>
        <end position="344"/>
    </location>
</feature>
<reference evidence="20" key="1">
    <citation type="journal article" date="2022" name="Cladistics">
        <title>Diversification of the phytophagous lineages of true bugs (Insecta: Hemiptera: Heteroptera) shortly after that of the flowering plants.</title>
        <authorList>
            <person name="Ye F."/>
            <person name="Kment P."/>
            <person name="Redei D."/>
            <person name="Luo J.Y."/>
            <person name="Wang Y.H."/>
            <person name="Kuechler S.M."/>
            <person name="Zhang W.W."/>
            <person name="Chen P.P."/>
            <person name="Wu H.Y."/>
            <person name="Wu Y.Z."/>
            <person name="Sun X.Y."/>
            <person name="Ding L."/>
            <person name="Wang Y.R."/>
            <person name="Xie Q."/>
        </authorList>
    </citation>
    <scope>NUCLEOTIDE SEQUENCE</scope>
</reference>
<accession>A0A8T9ZWH4</accession>
<evidence type="ECO:0000256" key="4">
    <source>
        <dbReference type="ARBA" id="ARBA00012944"/>
    </source>
</evidence>
<dbReference type="PANTHER" id="PTHR43507">
    <property type="entry name" value="NADH-UBIQUINONE OXIDOREDUCTASE CHAIN 4"/>
    <property type="match status" value="1"/>
</dbReference>
<dbReference type="EC" id="7.1.1.2" evidence="4 17"/>
<keyword evidence="15 17" id="KW-0472">Membrane</keyword>
<keyword evidence="9" id="KW-1278">Translocase</keyword>
<evidence type="ECO:0000256" key="9">
    <source>
        <dbReference type="ARBA" id="ARBA00022967"/>
    </source>
</evidence>
<feature type="domain" description="NADH:ubiquinone oxidoreductase chain 4 N-terminal" evidence="19">
    <location>
        <begin position="1"/>
        <end position="98"/>
    </location>
</feature>